<dbReference type="InterPro" id="IPR017972">
    <property type="entry name" value="Cyt_P450_CS"/>
</dbReference>
<evidence type="ECO:0000256" key="8">
    <source>
        <dbReference type="ARBA" id="ARBA00023033"/>
    </source>
</evidence>
<dbReference type="InterPro" id="IPR001128">
    <property type="entry name" value="Cyt_P450"/>
</dbReference>
<evidence type="ECO:0000256" key="2">
    <source>
        <dbReference type="ARBA" id="ARBA00003690"/>
    </source>
</evidence>
<keyword evidence="6 10" id="KW-0560">Oxidoreductase</keyword>
<evidence type="ECO:0000256" key="1">
    <source>
        <dbReference type="ARBA" id="ARBA00001971"/>
    </source>
</evidence>
<keyword evidence="5 9" id="KW-0479">Metal-binding</keyword>
<dbReference type="EMBL" id="CADEBC010000135">
    <property type="protein sequence ID" value="CAB3223907.1"/>
    <property type="molecule type" value="Genomic_DNA"/>
</dbReference>
<dbReference type="PANTHER" id="PTHR24291">
    <property type="entry name" value="CYTOCHROME P450 FAMILY 4"/>
    <property type="match status" value="1"/>
</dbReference>
<keyword evidence="4 9" id="KW-0349">Heme</keyword>
<evidence type="ECO:0000313" key="13">
    <source>
        <dbReference type="Proteomes" id="UP000494106"/>
    </source>
</evidence>
<evidence type="ECO:0000256" key="9">
    <source>
        <dbReference type="PIRSR" id="PIRSR602401-1"/>
    </source>
</evidence>
<evidence type="ECO:0000256" key="5">
    <source>
        <dbReference type="ARBA" id="ARBA00022723"/>
    </source>
</evidence>
<evidence type="ECO:0000313" key="14">
    <source>
        <dbReference type="Proteomes" id="UP000494256"/>
    </source>
</evidence>
<gene>
    <name evidence="12" type="ORF">APLA_LOCUS11922</name>
    <name evidence="11" type="ORF">APLA_LOCUS1861</name>
</gene>
<name>A0A8S0YV44_ARCPL</name>
<dbReference type="PANTHER" id="PTHR24291:SF105">
    <property type="entry name" value="CYTOCHROME P450 4P1-RELATED"/>
    <property type="match status" value="1"/>
</dbReference>
<evidence type="ECO:0000256" key="6">
    <source>
        <dbReference type="ARBA" id="ARBA00023002"/>
    </source>
</evidence>
<dbReference type="PRINTS" id="PR00385">
    <property type="entry name" value="P450"/>
</dbReference>
<dbReference type="GO" id="GO:0005506">
    <property type="term" value="F:iron ion binding"/>
    <property type="evidence" value="ECO:0007669"/>
    <property type="project" value="InterPro"/>
</dbReference>
<organism evidence="11 13">
    <name type="scientific">Arctia plantaginis</name>
    <name type="common">Wood tiger moth</name>
    <name type="synonym">Phalaena plantaginis</name>
    <dbReference type="NCBI Taxonomy" id="874455"/>
    <lineage>
        <taxon>Eukaryota</taxon>
        <taxon>Metazoa</taxon>
        <taxon>Ecdysozoa</taxon>
        <taxon>Arthropoda</taxon>
        <taxon>Hexapoda</taxon>
        <taxon>Insecta</taxon>
        <taxon>Pterygota</taxon>
        <taxon>Neoptera</taxon>
        <taxon>Endopterygota</taxon>
        <taxon>Lepidoptera</taxon>
        <taxon>Glossata</taxon>
        <taxon>Ditrysia</taxon>
        <taxon>Noctuoidea</taxon>
        <taxon>Erebidae</taxon>
        <taxon>Arctiinae</taxon>
        <taxon>Arctia</taxon>
    </lineage>
</organism>
<keyword evidence="13" id="KW-1185">Reference proteome</keyword>
<evidence type="ECO:0000256" key="4">
    <source>
        <dbReference type="ARBA" id="ARBA00022617"/>
    </source>
</evidence>
<dbReference type="AlphaFoldDB" id="A0A8S0YV44"/>
<dbReference type="Pfam" id="PF00067">
    <property type="entry name" value="p450"/>
    <property type="match status" value="1"/>
</dbReference>
<evidence type="ECO:0000256" key="10">
    <source>
        <dbReference type="RuleBase" id="RU000461"/>
    </source>
</evidence>
<dbReference type="Proteomes" id="UP000494256">
    <property type="component" value="Unassembled WGS sequence"/>
</dbReference>
<sequence>MCETLLGTKISDTTSVDKYIENVDTLGFFYINRLVQPWYTVDFLYKTTSYYLKEQSLIRDLHNFTEEIIRKRQADLNKTVNNEKHNRIMLDILLDKVNKGNIDEKRVRDDVNTFLFESFDTTATTLIFMIVRLANESAIQKLIHEELETIFDNTDRDLTIEDLSKMKYLECCIKESLRLYPSVPFISRYITEDLTIAGYIIPKNTYYNIHIYDLHHDPDLYSDPEKFIPERFLPENSVKRHPYAYIPFSAGSRNCLGQKFAMMAMKTVLAGILRKYRLEPVTRIEDLNFMTDVILRVSHPLCVRFCLKTPVF</sequence>
<comment type="cofactor">
    <cofactor evidence="1 9">
        <name>heme</name>
        <dbReference type="ChEBI" id="CHEBI:30413"/>
    </cofactor>
</comment>
<comment type="function">
    <text evidence="2">May be involved in the metabolism of insect hormones and in the breakdown of synthetic insecticides.</text>
</comment>
<reference evidence="13 14" key="1">
    <citation type="submission" date="2020-04" db="EMBL/GenBank/DDBJ databases">
        <authorList>
            <person name="Wallbank WR R."/>
            <person name="Pardo Diaz C."/>
            <person name="Kozak K."/>
            <person name="Martin S."/>
            <person name="Jiggins C."/>
            <person name="Moest M."/>
            <person name="Warren A I."/>
            <person name="Byers J.R.P. K."/>
            <person name="Montejo-Kovacevich G."/>
            <person name="Yen C E."/>
        </authorList>
    </citation>
    <scope>NUCLEOTIDE SEQUENCE [LARGE SCALE GENOMIC DNA]</scope>
</reference>
<keyword evidence="7 9" id="KW-0408">Iron</keyword>
<dbReference type="GO" id="GO:0004497">
    <property type="term" value="F:monooxygenase activity"/>
    <property type="evidence" value="ECO:0007669"/>
    <property type="project" value="UniProtKB-KW"/>
</dbReference>
<accession>A0A8S0YV44</accession>
<dbReference type="InterPro" id="IPR036396">
    <property type="entry name" value="Cyt_P450_sf"/>
</dbReference>
<dbReference type="InterPro" id="IPR002401">
    <property type="entry name" value="Cyt_P450_E_grp-I"/>
</dbReference>
<dbReference type="SUPFAM" id="SSF48264">
    <property type="entry name" value="Cytochrome P450"/>
    <property type="match status" value="1"/>
</dbReference>
<dbReference type="OrthoDB" id="1470350at2759"/>
<dbReference type="GO" id="GO:0020037">
    <property type="term" value="F:heme binding"/>
    <property type="evidence" value="ECO:0007669"/>
    <property type="project" value="InterPro"/>
</dbReference>
<dbReference type="Gene3D" id="1.10.630.10">
    <property type="entry name" value="Cytochrome P450"/>
    <property type="match status" value="1"/>
</dbReference>
<evidence type="ECO:0000256" key="7">
    <source>
        <dbReference type="ARBA" id="ARBA00023004"/>
    </source>
</evidence>
<dbReference type="Proteomes" id="UP000494106">
    <property type="component" value="Unassembled WGS sequence"/>
</dbReference>
<comment type="caution">
    <text evidence="11">The sequence shown here is derived from an EMBL/GenBank/DDBJ whole genome shotgun (WGS) entry which is preliminary data.</text>
</comment>
<evidence type="ECO:0008006" key="15">
    <source>
        <dbReference type="Google" id="ProtNLM"/>
    </source>
</evidence>
<evidence type="ECO:0000313" key="11">
    <source>
        <dbReference type="EMBL" id="CAB3223907.1"/>
    </source>
</evidence>
<feature type="binding site" description="axial binding residue" evidence="9">
    <location>
        <position position="255"/>
    </location>
    <ligand>
        <name>heme</name>
        <dbReference type="ChEBI" id="CHEBI:30413"/>
    </ligand>
    <ligandPart>
        <name>Fe</name>
        <dbReference type="ChEBI" id="CHEBI:18248"/>
    </ligandPart>
</feature>
<dbReference type="PROSITE" id="PS00086">
    <property type="entry name" value="CYTOCHROME_P450"/>
    <property type="match status" value="1"/>
</dbReference>
<evidence type="ECO:0000313" key="12">
    <source>
        <dbReference type="EMBL" id="CAB3247453.1"/>
    </source>
</evidence>
<dbReference type="InterPro" id="IPR050196">
    <property type="entry name" value="Cytochrome_P450_Monoox"/>
</dbReference>
<keyword evidence="8 10" id="KW-0503">Monooxygenase</keyword>
<proteinExistence type="inferred from homology"/>
<dbReference type="GO" id="GO:0016705">
    <property type="term" value="F:oxidoreductase activity, acting on paired donors, with incorporation or reduction of molecular oxygen"/>
    <property type="evidence" value="ECO:0007669"/>
    <property type="project" value="InterPro"/>
</dbReference>
<protein>
    <recommendedName>
        <fullName evidence="15">Cytochrome P450</fullName>
    </recommendedName>
</protein>
<evidence type="ECO:0000256" key="3">
    <source>
        <dbReference type="ARBA" id="ARBA00010617"/>
    </source>
</evidence>
<comment type="similarity">
    <text evidence="3 10">Belongs to the cytochrome P450 family.</text>
</comment>
<dbReference type="EMBL" id="CADEBD010000337">
    <property type="protein sequence ID" value="CAB3247453.1"/>
    <property type="molecule type" value="Genomic_DNA"/>
</dbReference>
<dbReference type="PRINTS" id="PR00463">
    <property type="entry name" value="EP450I"/>
</dbReference>